<dbReference type="GO" id="GO:0005509">
    <property type="term" value="F:calcium ion binding"/>
    <property type="evidence" value="ECO:0007669"/>
    <property type="project" value="InterPro"/>
</dbReference>
<dbReference type="SUPFAM" id="SSF49313">
    <property type="entry name" value="Cadherin-like"/>
    <property type="match status" value="1"/>
</dbReference>
<dbReference type="AlphaFoldDB" id="X0Y0R7"/>
<gene>
    <name evidence="1" type="ORF">S01H1_68219</name>
</gene>
<comment type="caution">
    <text evidence="1">The sequence shown here is derived from an EMBL/GenBank/DDBJ whole genome shotgun (WGS) entry which is preliminary data.</text>
</comment>
<sequence length="102" mass="10932">MREMKTINRVTITILIGGLIFWGAGELFAAPPVLDPIGPKSVDEGQLLQFTIPATDSDNDLLTYSASPLPAGASLVKGGPGWLTGWTYRKTITIDNKNVDSD</sequence>
<proteinExistence type="predicted"/>
<dbReference type="EMBL" id="BARS01045233">
    <property type="protein sequence ID" value="GAG30471.1"/>
    <property type="molecule type" value="Genomic_DNA"/>
</dbReference>
<dbReference type="GO" id="GO:0016020">
    <property type="term" value="C:membrane"/>
    <property type="evidence" value="ECO:0007669"/>
    <property type="project" value="InterPro"/>
</dbReference>
<dbReference type="InterPro" id="IPR013783">
    <property type="entry name" value="Ig-like_fold"/>
</dbReference>
<dbReference type="Pfam" id="PF05345">
    <property type="entry name" value="He_PIG"/>
    <property type="match status" value="1"/>
</dbReference>
<reference evidence="1" key="1">
    <citation type="journal article" date="2014" name="Front. Microbiol.">
        <title>High frequency of phylogenetically diverse reductive dehalogenase-homologous genes in deep subseafloor sedimentary metagenomes.</title>
        <authorList>
            <person name="Kawai M."/>
            <person name="Futagami T."/>
            <person name="Toyoda A."/>
            <person name="Takaki Y."/>
            <person name="Nishi S."/>
            <person name="Hori S."/>
            <person name="Arai W."/>
            <person name="Tsubouchi T."/>
            <person name="Morono Y."/>
            <person name="Uchiyama I."/>
            <person name="Ito T."/>
            <person name="Fujiyama A."/>
            <person name="Inagaki F."/>
            <person name="Takami H."/>
        </authorList>
    </citation>
    <scope>NUCLEOTIDE SEQUENCE</scope>
    <source>
        <strain evidence="1">Expedition CK06-06</strain>
    </source>
</reference>
<organism evidence="1">
    <name type="scientific">marine sediment metagenome</name>
    <dbReference type="NCBI Taxonomy" id="412755"/>
    <lineage>
        <taxon>unclassified sequences</taxon>
        <taxon>metagenomes</taxon>
        <taxon>ecological metagenomes</taxon>
    </lineage>
</organism>
<dbReference type="InterPro" id="IPR015919">
    <property type="entry name" value="Cadherin-like_sf"/>
</dbReference>
<feature type="non-terminal residue" evidence="1">
    <location>
        <position position="102"/>
    </location>
</feature>
<dbReference type="Gene3D" id="2.60.40.10">
    <property type="entry name" value="Immunoglobulins"/>
    <property type="match status" value="1"/>
</dbReference>
<evidence type="ECO:0000313" key="1">
    <source>
        <dbReference type="EMBL" id="GAG30471.1"/>
    </source>
</evidence>
<name>X0Y0R7_9ZZZZ</name>
<accession>X0Y0R7</accession>
<protein>
    <submittedName>
        <fullName evidence="1">Uncharacterized protein</fullName>
    </submittedName>
</protein>